<feature type="region of interest" description="Disordered" evidence="1">
    <location>
        <begin position="208"/>
        <end position="255"/>
    </location>
</feature>
<comment type="caution">
    <text evidence="2">The sequence shown here is derived from an EMBL/GenBank/DDBJ whole genome shotgun (WGS) entry which is preliminary data.</text>
</comment>
<gene>
    <name evidence="2" type="ORF">BN14_12261</name>
</gene>
<organism evidence="2 3">
    <name type="scientific">Thanatephorus cucumeris (strain AG1-IB / isolate 7/3/14)</name>
    <name type="common">Lettuce bottom rot fungus</name>
    <name type="synonym">Rhizoctonia solani</name>
    <dbReference type="NCBI Taxonomy" id="1108050"/>
    <lineage>
        <taxon>Eukaryota</taxon>
        <taxon>Fungi</taxon>
        <taxon>Dikarya</taxon>
        <taxon>Basidiomycota</taxon>
        <taxon>Agaricomycotina</taxon>
        <taxon>Agaricomycetes</taxon>
        <taxon>Cantharellales</taxon>
        <taxon>Ceratobasidiaceae</taxon>
        <taxon>Rhizoctonia</taxon>
        <taxon>Rhizoctonia solani AG-1</taxon>
    </lineage>
</organism>
<dbReference type="EMBL" id="CAOJ01018416">
    <property type="protein sequence ID" value="CCO38096.1"/>
    <property type="molecule type" value="Genomic_DNA"/>
</dbReference>
<dbReference type="HOGENOM" id="CLU_1008958_0_0_1"/>
<dbReference type="Proteomes" id="UP000012065">
    <property type="component" value="Unassembled WGS sequence"/>
</dbReference>
<feature type="compositionally biased region" description="Acidic residues" evidence="1">
    <location>
        <begin position="230"/>
        <end position="240"/>
    </location>
</feature>
<feature type="compositionally biased region" description="Basic and acidic residues" evidence="1">
    <location>
        <begin position="169"/>
        <end position="184"/>
    </location>
</feature>
<accession>M5CF72</accession>
<sequence length="276" mass="27673">MTGVPVLATDPDVDADVDGATVVGSEETADSVTDADAAPVEAALDDGAAEVGSAVLPGNKLEVSGRLITGVPVELVADADGVAGSDSVADTDTEPVEAAVEDWTVEVGSSLVVGSNTDVRGKSRSRLALELAWASDWEVEADVGAGAAEDWEAVEVGSGVVSGAEDEVGETRSEVGKPTESKGESEDEPPADSVDVACLVEVGAGVVSGASEDVSAADEDVADWVSRDVDVDEGADEEEVGNGNPSTKQPTRPSQLEEEALVVVAGLVEVGADVGS</sequence>
<feature type="compositionally biased region" description="Polar residues" evidence="1">
    <location>
        <begin position="245"/>
        <end position="254"/>
    </location>
</feature>
<feature type="region of interest" description="Disordered" evidence="1">
    <location>
        <begin position="159"/>
        <end position="195"/>
    </location>
</feature>
<evidence type="ECO:0000313" key="2">
    <source>
        <dbReference type="EMBL" id="CCO38096.1"/>
    </source>
</evidence>
<evidence type="ECO:0000256" key="1">
    <source>
        <dbReference type="SAM" id="MobiDB-lite"/>
    </source>
</evidence>
<dbReference type="AlphaFoldDB" id="M5CF72"/>
<reference evidence="2 3" key="1">
    <citation type="journal article" date="2013" name="J. Biotechnol.">
        <title>Establishment and interpretation of the genome sequence of the phytopathogenic fungus Rhizoctonia solani AG1-IB isolate 7/3/14.</title>
        <authorList>
            <person name="Wibberg D.W."/>
            <person name="Jelonek L.J."/>
            <person name="Rupp O.R."/>
            <person name="Hennig M.H."/>
            <person name="Eikmeyer F.E."/>
            <person name="Goesmann A.G."/>
            <person name="Hartmann A.H."/>
            <person name="Borriss R.B."/>
            <person name="Grosch R.G."/>
            <person name="Puehler A.P."/>
            <person name="Schlueter A.S."/>
        </authorList>
    </citation>
    <scope>NUCLEOTIDE SEQUENCE [LARGE SCALE GENOMIC DNA]</scope>
    <source>
        <strain evidence="3">AG1-IB / isolate 7/3/14</strain>
    </source>
</reference>
<protein>
    <submittedName>
        <fullName evidence="2">Uncharacterized protein</fullName>
    </submittedName>
</protein>
<proteinExistence type="predicted"/>
<evidence type="ECO:0000313" key="3">
    <source>
        <dbReference type="Proteomes" id="UP000012065"/>
    </source>
</evidence>
<name>M5CF72_THACB</name>